<protein>
    <submittedName>
        <fullName evidence="7">Aminoacetone oxidase family FAD-binding enzyme</fullName>
    </submittedName>
</protein>
<dbReference type="EMBL" id="CP053085">
    <property type="protein sequence ID" value="QJR37390.1"/>
    <property type="molecule type" value="Genomic_DNA"/>
</dbReference>
<proteinExistence type="predicted"/>
<dbReference type="NCBIfam" id="TIGR00275">
    <property type="entry name" value="aminoacetone oxidase family FAD-binding enzyme"/>
    <property type="match status" value="1"/>
</dbReference>
<dbReference type="InterPro" id="IPR036188">
    <property type="entry name" value="FAD/NAD-bd_sf"/>
</dbReference>
<evidence type="ECO:0000256" key="1">
    <source>
        <dbReference type="ARBA" id="ARBA00001974"/>
    </source>
</evidence>
<keyword evidence="4" id="KW-0732">Signal</keyword>
<evidence type="ECO:0000313" key="8">
    <source>
        <dbReference type="Proteomes" id="UP000500938"/>
    </source>
</evidence>
<evidence type="ECO:0000256" key="4">
    <source>
        <dbReference type="SAM" id="SignalP"/>
    </source>
</evidence>
<dbReference type="PANTHER" id="PTHR42887:SF2">
    <property type="entry name" value="OS12G0638800 PROTEIN"/>
    <property type="match status" value="1"/>
</dbReference>
<dbReference type="Proteomes" id="UP000500938">
    <property type="component" value="Chromosome"/>
</dbReference>
<gene>
    <name evidence="7" type="ORF">HKW67_18685</name>
</gene>
<dbReference type="InterPro" id="IPR057661">
    <property type="entry name" value="RsdA/BaiN/AoA(So)_Rossmann"/>
</dbReference>
<evidence type="ECO:0000256" key="2">
    <source>
        <dbReference type="ARBA" id="ARBA00022630"/>
    </source>
</evidence>
<evidence type="ECO:0000259" key="6">
    <source>
        <dbReference type="Pfam" id="PF22780"/>
    </source>
</evidence>
<feature type="domain" description="RsdA/BaiN/AoA(So)-like Rossmann fold-like" evidence="5">
    <location>
        <begin position="3"/>
        <end position="400"/>
    </location>
</feature>
<dbReference type="SUPFAM" id="SSF51905">
    <property type="entry name" value="FAD/NAD(P)-binding domain"/>
    <property type="match status" value="1"/>
</dbReference>
<dbReference type="RefSeq" id="WP_171226825.1">
    <property type="nucleotide sequence ID" value="NZ_CP053085.1"/>
</dbReference>
<name>A0A6M4IRX8_9BACT</name>
<dbReference type="Gene3D" id="2.40.30.10">
    <property type="entry name" value="Translation factors"/>
    <property type="match status" value="1"/>
</dbReference>
<sequence length="408" mass="43562">MRRVIVIGAGAAGSMAAIFAASEGADTLLIEGTRDGGRKILISGGGRCNVLPLRVDESRFVTDSSPNLLKKIVRAWPLAEQRAFFEDTLGIPLEEETESVKLFPASHKARDVRDGLLDYARKVGVRLRMESRVVDIAPVNGAWEVTVDDGTVLKAEAVIVATGGLSVPNTGSDGAGLNMLKALGHTMHPTYAALTPLTTTDAAFNGLSGISLTVSLTAKSALQQATWRGGFLFTHHGYSGPSVLNVSHVAVRARAGHAPSAKVHVQWTALGEREWEEALKPHGARTVTGALRAEMPDRLASALLAKAKVEPTRPLTELRRDERLRLIDILVRGDLPWHGDEGYKKAEVMGGGVALSEIDPRTMESRRHKGLFLCGEVLDAFGPIGGYNFLWAWATGRSAGVSAAAMAV</sequence>
<keyword evidence="8" id="KW-1185">Reference proteome</keyword>
<dbReference type="PANTHER" id="PTHR42887">
    <property type="entry name" value="OS12G0638800 PROTEIN"/>
    <property type="match status" value="1"/>
</dbReference>
<accession>A0A6M4IRX8</accession>
<dbReference type="Pfam" id="PF03486">
    <property type="entry name" value="HI0933_like"/>
    <property type="match status" value="1"/>
</dbReference>
<feature type="domain" description="RsdA/BaiN/AoA(So)-like insert" evidence="6">
    <location>
        <begin position="191"/>
        <end position="348"/>
    </location>
</feature>
<keyword evidence="2" id="KW-0285">Flavoprotein</keyword>
<evidence type="ECO:0000313" key="7">
    <source>
        <dbReference type="EMBL" id="QJR37390.1"/>
    </source>
</evidence>
<evidence type="ECO:0000256" key="3">
    <source>
        <dbReference type="ARBA" id="ARBA00022827"/>
    </source>
</evidence>
<dbReference type="SUPFAM" id="SSF160996">
    <property type="entry name" value="HI0933 insert domain-like"/>
    <property type="match status" value="1"/>
</dbReference>
<dbReference type="PRINTS" id="PR00411">
    <property type="entry name" value="PNDRDTASEI"/>
</dbReference>
<comment type="cofactor">
    <cofactor evidence="1">
        <name>FAD</name>
        <dbReference type="ChEBI" id="CHEBI:57692"/>
    </cofactor>
</comment>
<organism evidence="7 8">
    <name type="scientific">Gemmatimonas groenlandica</name>
    <dbReference type="NCBI Taxonomy" id="2732249"/>
    <lineage>
        <taxon>Bacteria</taxon>
        <taxon>Pseudomonadati</taxon>
        <taxon>Gemmatimonadota</taxon>
        <taxon>Gemmatimonadia</taxon>
        <taxon>Gemmatimonadales</taxon>
        <taxon>Gemmatimonadaceae</taxon>
        <taxon>Gemmatimonas</taxon>
    </lineage>
</organism>
<keyword evidence="3" id="KW-0274">FAD</keyword>
<dbReference type="Gene3D" id="3.50.50.60">
    <property type="entry name" value="FAD/NAD(P)-binding domain"/>
    <property type="match status" value="1"/>
</dbReference>
<dbReference type="InterPro" id="IPR004792">
    <property type="entry name" value="BaiN-like"/>
</dbReference>
<evidence type="ECO:0000259" key="5">
    <source>
        <dbReference type="Pfam" id="PF03486"/>
    </source>
</evidence>
<dbReference type="Pfam" id="PF22780">
    <property type="entry name" value="HI0933_like_1st"/>
    <property type="match status" value="1"/>
</dbReference>
<feature type="signal peptide" evidence="4">
    <location>
        <begin position="1"/>
        <end position="20"/>
    </location>
</feature>
<dbReference type="AlphaFoldDB" id="A0A6M4IRX8"/>
<dbReference type="Gene3D" id="1.10.8.260">
    <property type="entry name" value="HI0933 insert domain-like"/>
    <property type="match status" value="1"/>
</dbReference>
<dbReference type="InterPro" id="IPR055178">
    <property type="entry name" value="RsdA/BaiN/AoA(So)-like_dom"/>
</dbReference>
<reference evidence="7 8" key="1">
    <citation type="submission" date="2020-05" db="EMBL/GenBank/DDBJ databases">
        <title>Complete genome sequence of Gemmatimonas greenlandica TET16.</title>
        <authorList>
            <person name="Zeng Y."/>
        </authorList>
    </citation>
    <scope>NUCLEOTIDE SEQUENCE [LARGE SCALE GENOMIC DNA]</scope>
    <source>
        <strain evidence="7 8">TET16</strain>
    </source>
</reference>
<feature type="chain" id="PRO_5026804699" evidence="4">
    <location>
        <begin position="21"/>
        <end position="408"/>
    </location>
</feature>
<dbReference type="KEGG" id="ggr:HKW67_18685"/>
<dbReference type="PRINTS" id="PR00368">
    <property type="entry name" value="FADPNR"/>
</dbReference>
<dbReference type="InterPro" id="IPR023166">
    <property type="entry name" value="BaiN-like_dom_sf"/>
</dbReference>